<dbReference type="InterPro" id="IPR006726">
    <property type="entry name" value="PHBA_efflux_AaeB/fusaric-R"/>
</dbReference>
<feature type="transmembrane region" description="Helical" evidence="8">
    <location>
        <begin position="396"/>
        <end position="415"/>
    </location>
</feature>
<dbReference type="KEGG" id="boz:DBV39_03225"/>
<dbReference type="GO" id="GO:0005886">
    <property type="term" value="C:plasma membrane"/>
    <property type="evidence" value="ECO:0007669"/>
    <property type="project" value="UniProtKB-SubCell"/>
</dbReference>
<keyword evidence="10" id="KW-1185">Reference proteome</keyword>
<feature type="region of interest" description="Disordered" evidence="7">
    <location>
        <begin position="263"/>
        <end position="286"/>
    </location>
</feature>
<dbReference type="Proteomes" id="UP000244571">
    <property type="component" value="Chromosome"/>
</dbReference>
<feature type="transmembrane region" description="Helical" evidence="8">
    <location>
        <begin position="372"/>
        <end position="389"/>
    </location>
</feature>
<evidence type="ECO:0000256" key="2">
    <source>
        <dbReference type="ARBA" id="ARBA00022448"/>
    </source>
</evidence>
<gene>
    <name evidence="9" type="ORF">DBV39_03225</name>
</gene>
<organism evidence="9 10">
    <name type="scientific">Orrella marina</name>
    <dbReference type="NCBI Taxonomy" id="2163011"/>
    <lineage>
        <taxon>Bacteria</taxon>
        <taxon>Pseudomonadati</taxon>
        <taxon>Pseudomonadota</taxon>
        <taxon>Betaproteobacteria</taxon>
        <taxon>Burkholderiales</taxon>
        <taxon>Alcaligenaceae</taxon>
        <taxon>Orrella</taxon>
    </lineage>
</organism>
<feature type="transmembrane region" description="Helical" evidence="8">
    <location>
        <begin position="12"/>
        <end position="41"/>
    </location>
</feature>
<evidence type="ECO:0000256" key="8">
    <source>
        <dbReference type="SAM" id="Phobius"/>
    </source>
</evidence>
<evidence type="ECO:0000256" key="1">
    <source>
        <dbReference type="ARBA" id="ARBA00004651"/>
    </source>
</evidence>
<feature type="transmembrane region" description="Helical" evidence="8">
    <location>
        <begin position="344"/>
        <end position="366"/>
    </location>
</feature>
<evidence type="ECO:0000256" key="3">
    <source>
        <dbReference type="ARBA" id="ARBA00022475"/>
    </source>
</evidence>
<comment type="subcellular location">
    <subcellularLocation>
        <location evidence="1">Cell membrane</location>
        <topology evidence="1">Multi-pass membrane protein</topology>
    </subcellularLocation>
</comment>
<accession>A0A2R4XP59</accession>
<keyword evidence="3" id="KW-1003">Cell membrane</keyword>
<name>A0A2R4XP59_9BURK</name>
<proteinExistence type="predicted"/>
<keyword evidence="4 8" id="KW-0812">Transmembrane</keyword>
<evidence type="ECO:0000313" key="9">
    <source>
        <dbReference type="EMBL" id="AWB35604.1"/>
    </source>
</evidence>
<feature type="transmembrane region" description="Helical" evidence="8">
    <location>
        <begin position="53"/>
        <end position="74"/>
    </location>
</feature>
<dbReference type="PANTHER" id="PTHR30509:SF9">
    <property type="entry name" value="MULTIDRUG RESISTANCE PROTEIN MDTO"/>
    <property type="match status" value="1"/>
</dbReference>
<evidence type="ECO:0000256" key="6">
    <source>
        <dbReference type="ARBA" id="ARBA00023136"/>
    </source>
</evidence>
<keyword evidence="2" id="KW-0813">Transport</keyword>
<keyword evidence="5 8" id="KW-1133">Transmembrane helix</keyword>
<protein>
    <submittedName>
        <fullName evidence="9">FUSC family protein</fullName>
    </submittedName>
</protein>
<evidence type="ECO:0000256" key="7">
    <source>
        <dbReference type="SAM" id="MobiDB-lite"/>
    </source>
</evidence>
<reference evidence="9 10" key="1">
    <citation type="submission" date="2018-04" db="EMBL/GenBank/DDBJ databases">
        <title>Bordetella sp. HZ20 isolated from seawater.</title>
        <authorList>
            <person name="Sun C."/>
        </authorList>
    </citation>
    <scope>NUCLEOTIDE SEQUENCE [LARGE SCALE GENOMIC DNA]</scope>
    <source>
        <strain evidence="9 10">HZ20</strain>
    </source>
</reference>
<feature type="transmembrane region" description="Helical" evidence="8">
    <location>
        <begin position="427"/>
        <end position="446"/>
    </location>
</feature>
<keyword evidence="6 8" id="KW-0472">Membrane</keyword>
<dbReference type="PANTHER" id="PTHR30509">
    <property type="entry name" value="P-HYDROXYBENZOIC ACID EFFLUX PUMP SUBUNIT-RELATED"/>
    <property type="match status" value="1"/>
</dbReference>
<dbReference type="AlphaFoldDB" id="A0A2R4XP59"/>
<sequence>MWRMVIIVLGSYFFLFIGAASVLGPGGNIVALVIGFIMTLLPYVPFGEVATRGILYAWLMVLVPMGVIVVFHTIAGRSARTELHDKLAERLNLIALAAQSACSPPAPTDALSRTGNSADSDEDMVRSMLLRTLREGQGKLETLLKLVRLFHLAPTAHSRVLAQAIAQTQDMLVWLATMRDPSIVQHGLPPERDPTQVQVFTRRCKALATLLKRDKLVQAVQLTHRQPLGQSLEQSPLHQGARLDPHTLSLVQMLDQIFRQPANATVSAPAPKREHTKSTGRKPGFFKEDAWRNPEYSRFAIKTTAAAVLAYIIYTSIQWDGIHTAMITCYVAALGTTGETVHKLTLRIIGCLIGAAMGMASLAFLIPYMTSIGQLMILVFAGVLIAAWVSSGSERISYAGIQIGLAFLMTVLQDFKPDVGMSVAMDRIYGILLGNALLFIMFTRLWPVSVATTAERTLRRCQAHLDALRDLTSGPSGLSREQRRKLVDECLTSTGQAREALIYNRFEPDRLRARPETLAKLRRQIDSIESRALALSSGTPDRT</sequence>
<dbReference type="EMBL" id="CP028901">
    <property type="protein sequence ID" value="AWB35604.1"/>
    <property type="molecule type" value="Genomic_DNA"/>
</dbReference>
<evidence type="ECO:0000256" key="5">
    <source>
        <dbReference type="ARBA" id="ARBA00022989"/>
    </source>
</evidence>
<evidence type="ECO:0000313" key="10">
    <source>
        <dbReference type="Proteomes" id="UP000244571"/>
    </source>
</evidence>
<evidence type="ECO:0000256" key="4">
    <source>
        <dbReference type="ARBA" id="ARBA00022692"/>
    </source>
</evidence>
<dbReference type="Pfam" id="PF04632">
    <property type="entry name" value="FUSC"/>
    <property type="match status" value="1"/>
</dbReference>
<dbReference type="GO" id="GO:0022857">
    <property type="term" value="F:transmembrane transporter activity"/>
    <property type="evidence" value="ECO:0007669"/>
    <property type="project" value="InterPro"/>
</dbReference>